<gene>
    <name evidence="1" type="ORF">EIM92_05915</name>
</gene>
<sequence>MTSEARAARCEGPRIRREKVTVAHMILVYCRGMHPEAEKRNTISGIRNTCPQLCEDCYTLYEYSQKRLTYCRFGEDKTTCANCPIHCYAPQEREKIKQVMRYAGARMLLRHPWLAFRHMFDGRQRSSS</sequence>
<name>A0A3S8RS31_9BACL</name>
<protein>
    <submittedName>
        <fullName evidence="1">Nitrous oxide-stimulated promoter family protein</fullName>
    </submittedName>
</protein>
<dbReference type="Pfam" id="PF11756">
    <property type="entry name" value="YgbA_NO"/>
    <property type="match status" value="1"/>
</dbReference>
<keyword evidence="2" id="KW-1185">Reference proteome</keyword>
<accession>A0A3S8RS31</accession>
<evidence type="ECO:0000313" key="2">
    <source>
        <dbReference type="Proteomes" id="UP000273145"/>
    </source>
</evidence>
<proteinExistence type="predicted"/>
<dbReference type="RefSeq" id="WP_125081893.1">
    <property type="nucleotide sequence ID" value="NZ_CP034248.1"/>
</dbReference>
<dbReference type="NCBIfam" id="NF007714">
    <property type="entry name" value="PRK10410.1-2"/>
    <property type="match status" value="1"/>
</dbReference>
<dbReference type="KEGG" id="plen:EIM92_05915"/>
<dbReference type="Proteomes" id="UP000273145">
    <property type="component" value="Chromosome"/>
</dbReference>
<organism evidence="1 2">
    <name type="scientific">Paenibacillus lentus</name>
    <dbReference type="NCBI Taxonomy" id="1338368"/>
    <lineage>
        <taxon>Bacteria</taxon>
        <taxon>Bacillati</taxon>
        <taxon>Bacillota</taxon>
        <taxon>Bacilli</taxon>
        <taxon>Bacillales</taxon>
        <taxon>Paenibacillaceae</taxon>
        <taxon>Paenibacillus</taxon>
    </lineage>
</organism>
<dbReference type="OrthoDB" id="164329at2"/>
<dbReference type="EMBL" id="CP034248">
    <property type="protein sequence ID" value="AZK45796.1"/>
    <property type="molecule type" value="Genomic_DNA"/>
</dbReference>
<reference evidence="1 2" key="1">
    <citation type="submission" date="2018-11" db="EMBL/GenBank/DDBJ databases">
        <title>Genome sequencing of Paenibacillus lentus DSM25539(T).</title>
        <authorList>
            <person name="Kook J.-K."/>
            <person name="Park S.-N."/>
            <person name="Lim Y.K."/>
        </authorList>
    </citation>
    <scope>NUCLEOTIDE SEQUENCE [LARGE SCALE GENOMIC DNA]</scope>
    <source>
        <strain evidence="1 2">DSM 25539</strain>
    </source>
</reference>
<dbReference type="InterPro" id="IPR020483">
    <property type="entry name" value="Uncharacterised_YgbA"/>
</dbReference>
<evidence type="ECO:0000313" key="1">
    <source>
        <dbReference type="EMBL" id="AZK45796.1"/>
    </source>
</evidence>
<dbReference type="AlphaFoldDB" id="A0A3S8RS31"/>